<feature type="domain" description="RRM" evidence="16">
    <location>
        <begin position="47"/>
        <end position="125"/>
    </location>
</feature>
<name>E7A2X3_SPORE</name>
<keyword evidence="11" id="KW-0539">Nucleus</keyword>
<evidence type="ECO:0000256" key="12">
    <source>
        <dbReference type="PROSITE-ProRule" id="PRU00176"/>
    </source>
</evidence>
<dbReference type="FunFam" id="3.30.70.330:FF:000520">
    <property type="entry name" value="Polyadenylate-binding protein"/>
    <property type="match status" value="1"/>
</dbReference>
<gene>
    <name evidence="18" type="ORF">sr14484</name>
</gene>
<keyword evidence="4" id="KW-0813">Transport</keyword>
<feature type="compositionally biased region" description="Low complexity" evidence="15">
    <location>
        <begin position="541"/>
        <end position="557"/>
    </location>
</feature>
<evidence type="ECO:0000259" key="16">
    <source>
        <dbReference type="PROSITE" id="PS50102"/>
    </source>
</evidence>
<evidence type="ECO:0000256" key="10">
    <source>
        <dbReference type="ARBA" id="ARBA00022884"/>
    </source>
</evidence>
<evidence type="ECO:0000313" key="19">
    <source>
        <dbReference type="Proteomes" id="UP000008867"/>
    </source>
</evidence>
<dbReference type="GO" id="GO:0051028">
    <property type="term" value="P:mRNA transport"/>
    <property type="evidence" value="ECO:0007669"/>
    <property type="project" value="UniProtKB-KW"/>
</dbReference>
<dbReference type="SMART" id="SM00517">
    <property type="entry name" value="PolyA"/>
    <property type="match status" value="1"/>
</dbReference>
<accession>E7A2X3</accession>
<feature type="region of interest" description="Disordered" evidence="15">
    <location>
        <begin position="482"/>
        <end position="557"/>
    </location>
</feature>
<reference evidence="18 19" key="1">
    <citation type="journal article" date="2010" name="Science">
        <title>Pathogenicity determinants in smut fungi revealed by genome comparison.</title>
        <authorList>
            <person name="Schirawski J."/>
            <person name="Mannhaupt G."/>
            <person name="Muench K."/>
            <person name="Brefort T."/>
            <person name="Schipper K."/>
            <person name="Doehlemann G."/>
            <person name="Di Stasio M."/>
            <person name="Roessel N."/>
            <person name="Mendoza-Mendoza A."/>
            <person name="Pester D."/>
            <person name="Mueller O."/>
            <person name="Winterberg B."/>
            <person name="Meyer E."/>
            <person name="Ghareeb H."/>
            <person name="Wollenberg T."/>
            <person name="Muensterkoetter M."/>
            <person name="Wong P."/>
            <person name="Walter M."/>
            <person name="Stukenbrock E."/>
            <person name="Gueldener U."/>
            <person name="Kahmann R."/>
        </authorList>
    </citation>
    <scope>NUCLEOTIDE SEQUENCE [LARGE SCALE GENOMIC DNA]</scope>
    <source>
        <strain evidence="19">SRZ2</strain>
    </source>
</reference>
<sequence>MSSTESPVAAPVEAVPASTPAPAAEQPAAGNGEQRNNNNNADAANNTSLYVGELDPSVTEAMLFEIFNMIGPVASIRVCRDAVTRRSLGYAYVNFLNAADGERAMEQLNYSLIRNRPCRIMWSQRDPALRRTGQGNIFIKNLDAGIDNKALHDTFAAFGNILSCKVATNDTGSLGYGFVHYETAEAAEAAIKHVNGMLLNDKKVYVGHHIPRKERQAKIEESRANFTNVYAKNVDPDVTDEEFEKLFTRYGKITSCVLQRDDDGKSKGFGFVNFEDHNEAQTAVDELHDSDFKGQKLFVARAQKKSEREEELRRSYEAAKNEKLAKFQGVNLYLKNIPESYDDERLREEFAPFGAITSCKIMRAPSGVSRGFGFVCYSVPEEANKAVSEMNGKMLDNRPLYVALAQRKDDRRQQLEAQIMQRNQLRLQQQAAAQGMGYPGPGMYYPQPGAFPGQPGGMMPRPRYAPAGMMPQGMPMAPYGQPGQFPAGMMPQGYRPARPPRGAPNAAGGPAPPAGARPPAGVNGAPRPAGQPVPGQPMPRGPAARPAGRPQGEAAGQPGALTAAALAKASPEEQKQMLGEAIYPKVAASQPELAGKLTGMILELPVTELLHLLDESEALDAKVNEALEVLKEYQQNDAAEAEAEAPKTEA</sequence>
<dbReference type="AlphaFoldDB" id="E7A2X3"/>
<dbReference type="CDD" id="cd12380">
    <property type="entry name" value="RRM3_I_PABPs"/>
    <property type="match status" value="1"/>
</dbReference>
<evidence type="ECO:0000256" key="6">
    <source>
        <dbReference type="ARBA" id="ARBA00022664"/>
    </source>
</evidence>
<dbReference type="CDD" id="cd12381">
    <property type="entry name" value="RRM4_I_PABPs"/>
    <property type="match status" value="1"/>
</dbReference>
<dbReference type="Pfam" id="PF00658">
    <property type="entry name" value="MLLE"/>
    <property type="match status" value="1"/>
</dbReference>
<dbReference type="SUPFAM" id="SSF54928">
    <property type="entry name" value="RNA-binding domain, RBD"/>
    <property type="match status" value="2"/>
</dbReference>
<dbReference type="PROSITE" id="PS51309">
    <property type="entry name" value="PABC"/>
    <property type="match status" value="1"/>
</dbReference>
<protein>
    <recommendedName>
        <fullName evidence="13">Polyadenylate-binding protein</fullName>
        <shortName evidence="13">PABP</shortName>
    </recommendedName>
</protein>
<dbReference type="GO" id="GO:0010494">
    <property type="term" value="C:cytoplasmic stress granule"/>
    <property type="evidence" value="ECO:0007669"/>
    <property type="project" value="UniProtKB-ARBA"/>
</dbReference>
<evidence type="ECO:0000256" key="13">
    <source>
        <dbReference type="RuleBase" id="RU362004"/>
    </source>
</evidence>
<dbReference type="Gene3D" id="1.10.1900.10">
    <property type="entry name" value="c-terminal domain of poly(a) binding protein"/>
    <property type="match status" value="1"/>
</dbReference>
<dbReference type="InterPro" id="IPR000504">
    <property type="entry name" value="RRM_dom"/>
</dbReference>
<dbReference type="GO" id="GO:0003723">
    <property type="term" value="F:RNA binding"/>
    <property type="evidence" value="ECO:0007669"/>
    <property type="project" value="UniProtKB-UniRule"/>
</dbReference>
<dbReference type="VEuPathDB" id="FungiDB:sr14484"/>
<evidence type="ECO:0000256" key="4">
    <source>
        <dbReference type="ARBA" id="ARBA00022448"/>
    </source>
</evidence>
<dbReference type="SUPFAM" id="SSF63570">
    <property type="entry name" value="PABC (PABP) domain"/>
    <property type="match status" value="1"/>
</dbReference>
<dbReference type="HOGENOM" id="CLU_012062_22_4_1"/>
<dbReference type="InterPro" id="IPR006515">
    <property type="entry name" value="PABP_1234"/>
</dbReference>
<feature type="domain" description="RRM" evidence="16">
    <location>
        <begin position="227"/>
        <end position="304"/>
    </location>
</feature>
<evidence type="ECO:0000256" key="11">
    <source>
        <dbReference type="ARBA" id="ARBA00023242"/>
    </source>
</evidence>
<comment type="subcellular location">
    <subcellularLocation>
        <location evidence="2 13">Cytoplasm</location>
    </subcellularLocation>
    <subcellularLocation>
        <location evidence="1">Nucleus</location>
    </subcellularLocation>
</comment>
<feature type="coiled-coil region" evidence="14">
    <location>
        <begin position="616"/>
        <end position="644"/>
    </location>
</feature>
<dbReference type="PANTHER" id="PTHR24012">
    <property type="entry name" value="RNA BINDING PROTEIN"/>
    <property type="match status" value="1"/>
</dbReference>
<keyword evidence="5 13" id="KW-0963">Cytoplasm</keyword>
<evidence type="ECO:0000256" key="8">
    <source>
        <dbReference type="ARBA" id="ARBA00022816"/>
    </source>
</evidence>
<dbReference type="CDD" id="cd12378">
    <property type="entry name" value="RRM1_I_PABPs"/>
    <property type="match status" value="1"/>
</dbReference>
<feature type="domain" description="RRM" evidence="16">
    <location>
        <begin position="330"/>
        <end position="407"/>
    </location>
</feature>
<dbReference type="InterPro" id="IPR003954">
    <property type="entry name" value="RRM_euk-type"/>
</dbReference>
<feature type="region of interest" description="Disordered" evidence="15">
    <location>
        <begin position="1"/>
        <end position="44"/>
    </location>
</feature>
<keyword evidence="14" id="KW-0175">Coiled coil</keyword>
<keyword evidence="8" id="KW-0509">mRNA transport</keyword>
<feature type="domain" description="RRM" evidence="16">
    <location>
        <begin position="135"/>
        <end position="211"/>
    </location>
</feature>
<dbReference type="FunFam" id="1.10.1900.10:FF:000011">
    <property type="entry name" value="Polyadenylate-binding protein"/>
    <property type="match status" value="1"/>
</dbReference>
<keyword evidence="6" id="KW-0507">mRNA processing</keyword>
<evidence type="ECO:0000256" key="1">
    <source>
        <dbReference type="ARBA" id="ARBA00004123"/>
    </source>
</evidence>
<dbReference type="Gene3D" id="3.30.70.330">
    <property type="match status" value="4"/>
</dbReference>
<dbReference type="GO" id="GO:0006417">
    <property type="term" value="P:regulation of translation"/>
    <property type="evidence" value="ECO:0007669"/>
    <property type="project" value="UniProtKB-KW"/>
</dbReference>
<dbReference type="InterPro" id="IPR002004">
    <property type="entry name" value="PABP_HYD_C"/>
</dbReference>
<dbReference type="FunFam" id="3.30.70.330:FF:000003">
    <property type="entry name" value="Polyadenylate-binding protein"/>
    <property type="match status" value="1"/>
</dbReference>
<dbReference type="GO" id="GO:0006397">
    <property type="term" value="P:mRNA processing"/>
    <property type="evidence" value="ECO:0007669"/>
    <property type="project" value="UniProtKB-KW"/>
</dbReference>
<dbReference type="NCBIfam" id="TIGR01628">
    <property type="entry name" value="PABP-1234"/>
    <property type="match status" value="1"/>
</dbReference>
<feature type="compositionally biased region" description="Pro residues" evidence="15">
    <location>
        <begin position="529"/>
        <end position="540"/>
    </location>
</feature>
<dbReference type="InterPro" id="IPR036053">
    <property type="entry name" value="PABP-dom"/>
</dbReference>
<evidence type="ECO:0000313" key="18">
    <source>
        <dbReference type="EMBL" id="CBQ73896.1"/>
    </source>
</evidence>
<dbReference type="SMART" id="SM00361">
    <property type="entry name" value="RRM_1"/>
    <property type="match status" value="4"/>
</dbReference>
<evidence type="ECO:0000256" key="3">
    <source>
        <dbReference type="ARBA" id="ARBA00008557"/>
    </source>
</evidence>
<keyword evidence="10 12" id="KW-0694">RNA-binding</keyword>
<evidence type="ECO:0000256" key="5">
    <source>
        <dbReference type="ARBA" id="ARBA00022490"/>
    </source>
</evidence>
<keyword evidence="7" id="KW-0677">Repeat</keyword>
<comment type="function">
    <text evidence="13">Binds the poly(A) tail of mRNA.</text>
</comment>
<evidence type="ECO:0000256" key="2">
    <source>
        <dbReference type="ARBA" id="ARBA00004496"/>
    </source>
</evidence>
<dbReference type="Proteomes" id="UP000008867">
    <property type="component" value="Chromosome 9"/>
</dbReference>
<evidence type="ECO:0000256" key="7">
    <source>
        <dbReference type="ARBA" id="ARBA00022737"/>
    </source>
</evidence>
<dbReference type="EMBL" id="FQ311474">
    <property type="protein sequence ID" value="CBQ73896.1"/>
    <property type="molecule type" value="Genomic_DNA"/>
</dbReference>
<evidence type="ECO:0000256" key="9">
    <source>
        <dbReference type="ARBA" id="ARBA00022845"/>
    </source>
</evidence>
<dbReference type="eggNOG" id="KOG0123">
    <property type="taxonomic scope" value="Eukaryota"/>
</dbReference>
<evidence type="ECO:0000259" key="17">
    <source>
        <dbReference type="PROSITE" id="PS51309"/>
    </source>
</evidence>
<keyword evidence="19" id="KW-1185">Reference proteome</keyword>
<dbReference type="InterPro" id="IPR045305">
    <property type="entry name" value="RRM2_I_PABPs"/>
</dbReference>
<evidence type="ECO:0000256" key="15">
    <source>
        <dbReference type="SAM" id="MobiDB-lite"/>
    </source>
</evidence>
<dbReference type="InterPro" id="IPR035979">
    <property type="entry name" value="RBD_domain_sf"/>
</dbReference>
<feature type="compositionally biased region" description="Low complexity" evidence="15">
    <location>
        <begin position="517"/>
        <end position="528"/>
    </location>
</feature>
<dbReference type="InterPro" id="IPR012677">
    <property type="entry name" value="Nucleotide-bd_a/b_plait_sf"/>
</dbReference>
<proteinExistence type="inferred from homology"/>
<dbReference type="FunFam" id="3.30.70.330:FF:000441">
    <property type="entry name" value="Polyadenylate-binding protein"/>
    <property type="match status" value="1"/>
</dbReference>
<dbReference type="OrthoDB" id="19742at2759"/>
<comment type="similarity">
    <text evidence="3 13">Belongs to the polyadenylate-binding protein type-1 family.</text>
</comment>
<keyword evidence="9" id="KW-0810">Translation regulation</keyword>
<dbReference type="FunFam" id="3.30.70.330:FF:000648">
    <property type="entry name" value="Polyadenylate-binding protein"/>
    <property type="match status" value="1"/>
</dbReference>
<dbReference type="GO" id="GO:0005634">
    <property type="term" value="C:nucleus"/>
    <property type="evidence" value="ECO:0007669"/>
    <property type="project" value="UniProtKB-SubCell"/>
</dbReference>
<dbReference type="SMR" id="E7A2X3"/>
<dbReference type="InterPro" id="IPR034364">
    <property type="entry name" value="PABP_RRM1"/>
</dbReference>
<feature type="domain" description="PABC" evidence="17">
    <location>
        <begin position="558"/>
        <end position="635"/>
    </location>
</feature>
<dbReference type="CDD" id="cd12379">
    <property type="entry name" value="RRM2_I_PABPs"/>
    <property type="match status" value="1"/>
</dbReference>
<dbReference type="Pfam" id="PF00076">
    <property type="entry name" value="RRM_1"/>
    <property type="match status" value="4"/>
</dbReference>
<organism evidence="18 19">
    <name type="scientific">Sporisorium reilianum (strain SRZ2)</name>
    <name type="common">Maize head smut fungus</name>
    <dbReference type="NCBI Taxonomy" id="999809"/>
    <lineage>
        <taxon>Eukaryota</taxon>
        <taxon>Fungi</taxon>
        <taxon>Dikarya</taxon>
        <taxon>Basidiomycota</taxon>
        <taxon>Ustilaginomycotina</taxon>
        <taxon>Ustilaginomycetes</taxon>
        <taxon>Ustilaginales</taxon>
        <taxon>Ustilaginaceae</taxon>
        <taxon>Sporisorium</taxon>
    </lineage>
</organism>
<dbReference type="SMART" id="SM00360">
    <property type="entry name" value="RRM"/>
    <property type="match status" value="4"/>
</dbReference>
<evidence type="ECO:0000256" key="14">
    <source>
        <dbReference type="SAM" id="Coils"/>
    </source>
</evidence>
<dbReference type="PROSITE" id="PS50102">
    <property type="entry name" value="RRM"/>
    <property type="match status" value="4"/>
</dbReference>